<evidence type="ECO:0000313" key="3">
    <source>
        <dbReference type="EMBL" id="KAJ2935857.1"/>
    </source>
</evidence>
<reference evidence="3" key="1">
    <citation type="submission" date="2022-06" db="EMBL/GenBank/DDBJ databases">
        <title>Genome Sequence of Candolleomyces eurysporus.</title>
        <authorList>
            <person name="Buettner E."/>
        </authorList>
    </citation>
    <scope>NUCLEOTIDE SEQUENCE</scope>
    <source>
        <strain evidence="3">VTCC 930004</strain>
    </source>
</reference>
<evidence type="ECO:0000259" key="2">
    <source>
        <dbReference type="Pfam" id="PF20151"/>
    </source>
</evidence>
<dbReference type="Pfam" id="PF20151">
    <property type="entry name" value="DUF6533"/>
    <property type="match status" value="1"/>
</dbReference>
<gene>
    <name evidence="3" type="ORF">H1R20_g1237</name>
</gene>
<keyword evidence="1" id="KW-0812">Transmembrane</keyword>
<comment type="caution">
    <text evidence="3">The sequence shown here is derived from an EMBL/GenBank/DDBJ whole genome shotgun (WGS) entry which is preliminary data.</text>
</comment>
<feature type="transmembrane region" description="Helical" evidence="1">
    <location>
        <begin position="177"/>
        <end position="198"/>
    </location>
</feature>
<sequence>MNCEPNLSTSVHADIANFALNSVYSRGQITCAPPLPTLSPCHRAPNSTTQAISRILLGAMDMATLLEEAAWGKILSRHALNVALTAAVADWIYTLPFEIEVIWPTKWNLVKVLYILNRYFLVDMFVYYLYLERANIETCRISFIVSGLTALVGLALAEAVIFLRLYALSGQSRICRIWLPLQFIAVQVTACCVEGFFYKSVVYAPSPLPQHVACLPISGASYLAMMIFGLLMVNETIILLAMVYIGLKKHRRMRSPLVTTFYRDGIVFFSALAGTSIVNIVLLLSLPVCDT</sequence>
<keyword evidence="4" id="KW-1185">Reference proteome</keyword>
<feature type="domain" description="DUF6533" evidence="2">
    <location>
        <begin position="82"/>
        <end position="120"/>
    </location>
</feature>
<dbReference type="AlphaFoldDB" id="A0A9W8MMX0"/>
<feature type="transmembrane region" description="Helical" evidence="1">
    <location>
        <begin position="222"/>
        <end position="245"/>
    </location>
</feature>
<feature type="transmembrane region" description="Helical" evidence="1">
    <location>
        <begin position="143"/>
        <end position="165"/>
    </location>
</feature>
<feature type="transmembrane region" description="Helical" evidence="1">
    <location>
        <begin position="112"/>
        <end position="131"/>
    </location>
</feature>
<keyword evidence="1" id="KW-0472">Membrane</keyword>
<evidence type="ECO:0000313" key="4">
    <source>
        <dbReference type="Proteomes" id="UP001140091"/>
    </source>
</evidence>
<name>A0A9W8MMX0_9AGAR</name>
<keyword evidence="1" id="KW-1133">Transmembrane helix</keyword>
<evidence type="ECO:0000256" key="1">
    <source>
        <dbReference type="SAM" id="Phobius"/>
    </source>
</evidence>
<proteinExistence type="predicted"/>
<dbReference type="OrthoDB" id="3350812at2759"/>
<dbReference type="EMBL" id="JANBPK010000291">
    <property type="protein sequence ID" value="KAJ2935857.1"/>
    <property type="molecule type" value="Genomic_DNA"/>
</dbReference>
<dbReference type="InterPro" id="IPR045340">
    <property type="entry name" value="DUF6533"/>
</dbReference>
<feature type="non-terminal residue" evidence="3">
    <location>
        <position position="1"/>
    </location>
</feature>
<organism evidence="3 4">
    <name type="scientific">Candolleomyces eurysporus</name>
    <dbReference type="NCBI Taxonomy" id="2828524"/>
    <lineage>
        <taxon>Eukaryota</taxon>
        <taxon>Fungi</taxon>
        <taxon>Dikarya</taxon>
        <taxon>Basidiomycota</taxon>
        <taxon>Agaricomycotina</taxon>
        <taxon>Agaricomycetes</taxon>
        <taxon>Agaricomycetidae</taxon>
        <taxon>Agaricales</taxon>
        <taxon>Agaricineae</taxon>
        <taxon>Psathyrellaceae</taxon>
        <taxon>Candolleomyces</taxon>
    </lineage>
</organism>
<protein>
    <recommendedName>
        <fullName evidence="2">DUF6533 domain-containing protein</fullName>
    </recommendedName>
</protein>
<dbReference type="Proteomes" id="UP001140091">
    <property type="component" value="Unassembled WGS sequence"/>
</dbReference>
<accession>A0A9W8MMX0</accession>
<feature type="transmembrane region" description="Helical" evidence="1">
    <location>
        <begin position="266"/>
        <end position="286"/>
    </location>
</feature>